<proteinExistence type="predicted"/>
<evidence type="ECO:0000256" key="3">
    <source>
        <dbReference type="ARBA" id="ARBA00023163"/>
    </source>
</evidence>
<name>A0A9X4QLX3_9BACL</name>
<dbReference type="InterPro" id="IPR018060">
    <property type="entry name" value="HTH_AraC"/>
</dbReference>
<dbReference type="PANTHER" id="PTHR43280">
    <property type="entry name" value="ARAC-FAMILY TRANSCRIPTIONAL REGULATOR"/>
    <property type="match status" value="1"/>
</dbReference>
<dbReference type="PROSITE" id="PS00041">
    <property type="entry name" value="HTH_ARAC_FAMILY_1"/>
    <property type="match status" value="1"/>
</dbReference>
<accession>A0A9X4QLX3</accession>
<evidence type="ECO:0000313" key="6">
    <source>
        <dbReference type="Proteomes" id="UP001153387"/>
    </source>
</evidence>
<gene>
    <name evidence="5" type="ORF">OMP38_10670</name>
</gene>
<dbReference type="GO" id="GO:0003700">
    <property type="term" value="F:DNA-binding transcription factor activity"/>
    <property type="evidence" value="ECO:0007669"/>
    <property type="project" value="InterPro"/>
</dbReference>
<dbReference type="InterPro" id="IPR009057">
    <property type="entry name" value="Homeodomain-like_sf"/>
</dbReference>
<comment type="caution">
    <text evidence="5">The sequence shown here is derived from an EMBL/GenBank/DDBJ whole genome shotgun (WGS) entry which is preliminary data.</text>
</comment>
<dbReference type="InterPro" id="IPR020449">
    <property type="entry name" value="Tscrpt_reg_AraC-type_HTH"/>
</dbReference>
<keyword evidence="1" id="KW-0805">Transcription regulation</keyword>
<dbReference type="PANTHER" id="PTHR43280:SF2">
    <property type="entry name" value="HTH-TYPE TRANSCRIPTIONAL REGULATOR EXSA"/>
    <property type="match status" value="1"/>
</dbReference>
<evidence type="ECO:0000256" key="2">
    <source>
        <dbReference type="ARBA" id="ARBA00023125"/>
    </source>
</evidence>
<dbReference type="RefSeq" id="WP_277565047.1">
    <property type="nucleotide sequence ID" value="NZ_JAPDHZ010000002.1"/>
</dbReference>
<dbReference type="SUPFAM" id="SSF46689">
    <property type="entry name" value="Homeodomain-like"/>
    <property type="match status" value="2"/>
</dbReference>
<dbReference type="AlphaFoldDB" id="A0A9X4QLX3"/>
<organism evidence="5 6">
    <name type="scientific">Cohnella ginsengisoli</name>
    <dbReference type="NCBI Taxonomy" id="425004"/>
    <lineage>
        <taxon>Bacteria</taxon>
        <taxon>Bacillati</taxon>
        <taxon>Bacillota</taxon>
        <taxon>Bacilli</taxon>
        <taxon>Bacillales</taxon>
        <taxon>Paenibacillaceae</taxon>
        <taxon>Cohnella</taxon>
    </lineage>
</organism>
<reference evidence="5 6" key="1">
    <citation type="submission" date="2022-10" db="EMBL/GenBank/DDBJ databases">
        <title>Comparative genomic analysis of Cohnella hashimotonis sp. nov., isolated from the International Space Station.</title>
        <authorList>
            <person name="Simpson A."/>
            <person name="Venkateswaran K."/>
        </authorList>
    </citation>
    <scope>NUCLEOTIDE SEQUENCE [LARGE SCALE GENOMIC DNA]</scope>
    <source>
        <strain evidence="5 6">DSM 18997</strain>
    </source>
</reference>
<dbReference type="InterPro" id="IPR018062">
    <property type="entry name" value="HTH_AraC-typ_CS"/>
</dbReference>
<dbReference type="Proteomes" id="UP001153387">
    <property type="component" value="Unassembled WGS sequence"/>
</dbReference>
<evidence type="ECO:0000313" key="5">
    <source>
        <dbReference type="EMBL" id="MDG0791284.1"/>
    </source>
</evidence>
<dbReference type="SMART" id="SM00342">
    <property type="entry name" value="HTH_ARAC"/>
    <property type="match status" value="1"/>
</dbReference>
<evidence type="ECO:0000259" key="4">
    <source>
        <dbReference type="PROSITE" id="PS01124"/>
    </source>
</evidence>
<dbReference type="PRINTS" id="PR00032">
    <property type="entry name" value="HTHARAC"/>
</dbReference>
<sequence length="143" mass="16667">MDKLQSFGKYPQLKAYMLEAAEGIFQRLETGGRESRQLTDVKAYIEQHYKANITLEGAASKVFMNPYYFSSFFKKHTGMNFKQYLTEVRMKQAIKLLLHTDLMIYQIAEEVGYNNARQFSDMFKKHSGKLPQEFRASGDDKQP</sequence>
<dbReference type="EMBL" id="JAPDHZ010000002">
    <property type="protein sequence ID" value="MDG0791284.1"/>
    <property type="molecule type" value="Genomic_DNA"/>
</dbReference>
<keyword evidence="6" id="KW-1185">Reference proteome</keyword>
<protein>
    <submittedName>
        <fullName evidence="5">AraC family transcriptional regulator</fullName>
    </submittedName>
</protein>
<dbReference type="GO" id="GO:0043565">
    <property type="term" value="F:sequence-specific DNA binding"/>
    <property type="evidence" value="ECO:0007669"/>
    <property type="project" value="InterPro"/>
</dbReference>
<dbReference type="Pfam" id="PF12833">
    <property type="entry name" value="HTH_18"/>
    <property type="match status" value="1"/>
</dbReference>
<keyword evidence="2" id="KW-0238">DNA-binding</keyword>
<keyword evidence="3" id="KW-0804">Transcription</keyword>
<feature type="domain" description="HTH araC/xylS-type" evidence="4">
    <location>
        <begin position="39"/>
        <end position="137"/>
    </location>
</feature>
<dbReference type="Gene3D" id="1.10.10.60">
    <property type="entry name" value="Homeodomain-like"/>
    <property type="match status" value="2"/>
</dbReference>
<dbReference type="PROSITE" id="PS01124">
    <property type="entry name" value="HTH_ARAC_FAMILY_2"/>
    <property type="match status" value="1"/>
</dbReference>
<evidence type="ECO:0000256" key="1">
    <source>
        <dbReference type="ARBA" id="ARBA00023015"/>
    </source>
</evidence>